<evidence type="ECO:0000313" key="3">
    <source>
        <dbReference type="Proteomes" id="UP000002051"/>
    </source>
</evidence>
<evidence type="ECO:0000313" key="2">
    <source>
        <dbReference type="EnsemblPlants" id="KEH26194"/>
    </source>
</evidence>
<dbReference type="Proteomes" id="UP000002051">
    <property type="component" value="Chromosome 6"/>
</dbReference>
<accession>A0A072U8T1</accession>
<name>A0A072U8T1_MEDTR</name>
<reference evidence="1 3" key="2">
    <citation type="journal article" date="2014" name="BMC Genomics">
        <title>An improved genome release (version Mt4.0) for the model legume Medicago truncatula.</title>
        <authorList>
            <person name="Tang H."/>
            <person name="Krishnakumar V."/>
            <person name="Bidwell S."/>
            <person name="Rosen B."/>
            <person name="Chan A."/>
            <person name="Zhou S."/>
            <person name="Gentzbittel L."/>
            <person name="Childs K.L."/>
            <person name="Yandell M."/>
            <person name="Gundlach H."/>
            <person name="Mayer K.F."/>
            <person name="Schwartz D.C."/>
            <person name="Town C.D."/>
        </authorList>
    </citation>
    <scope>GENOME REANNOTATION</scope>
    <source>
        <strain evidence="1">A17</strain>
        <strain evidence="2 3">cv. Jemalong A17</strain>
    </source>
</reference>
<keyword evidence="3" id="KW-1185">Reference proteome</keyword>
<reference evidence="2" key="3">
    <citation type="submission" date="2015-04" db="UniProtKB">
        <authorList>
            <consortium name="EnsemblPlants"/>
        </authorList>
    </citation>
    <scope>IDENTIFICATION</scope>
    <source>
        <strain evidence="2">cv. Jemalong A17</strain>
    </source>
</reference>
<dbReference type="EnsemblPlants" id="KEH26194">
    <property type="protein sequence ID" value="KEH26194"/>
    <property type="gene ID" value="MTR_6g047440"/>
</dbReference>
<organism evidence="1 3">
    <name type="scientific">Medicago truncatula</name>
    <name type="common">Barrel medic</name>
    <name type="synonym">Medicago tribuloides</name>
    <dbReference type="NCBI Taxonomy" id="3880"/>
    <lineage>
        <taxon>Eukaryota</taxon>
        <taxon>Viridiplantae</taxon>
        <taxon>Streptophyta</taxon>
        <taxon>Embryophyta</taxon>
        <taxon>Tracheophyta</taxon>
        <taxon>Spermatophyta</taxon>
        <taxon>Magnoliopsida</taxon>
        <taxon>eudicotyledons</taxon>
        <taxon>Gunneridae</taxon>
        <taxon>Pentapetalae</taxon>
        <taxon>rosids</taxon>
        <taxon>fabids</taxon>
        <taxon>Fabales</taxon>
        <taxon>Fabaceae</taxon>
        <taxon>Papilionoideae</taxon>
        <taxon>50 kb inversion clade</taxon>
        <taxon>NPAAA clade</taxon>
        <taxon>Hologalegina</taxon>
        <taxon>IRL clade</taxon>
        <taxon>Trifolieae</taxon>
        <taxon>Medicago</taxon>
    </lineage>
</organism>
<evidence type="ECO:0000313" key="1">
    <source>
        <dbReference type="EMBL" id="KEH26194.1"/>
    </source>
</evidence>
<protein>
    <submittedName>
        <fullName evidence="1 2">Uncharacterized protein</fullName>
    </submittedName>
</protein>
<proteinExistence type="predicted"/>
<dbReference type="HOGENOM" id="CLU_1663396_0_0_1"/>
<sequence>MMNTSSMRGKLIKTTIVLSKDMKYLEIHILSLLKTILPPVSEWPWNNSHRRYSRNHKLQVTLMPKIQPTSSKSDLNKNRQSNPSLARMLAKQTLSETNFMVMQFLLSHLATCHFYPRQRFSNDEGKLACSWYLVKGDWAKRRSQDFQDKLGFSDLRGNI</sequence>
<reference evidence="1 3" key="1">
    <citation type="journal article" date="2011" name="Nature">
        <title>The Medicago genome provides insight into the evolution of rhizobial symbioses.</title>
        <authorList>
            <person name="Young N.D."/>
            <person name="Debelle F."/>
            <person name="Oldroyd G.E."/>
            <person name="Geurts R."/>
            <person name="Cannon S.B."/>
            <person name="Udvardi M.K."/>
            <person name="Benedito V.A."/>
            <person name="Mayer K.F."/>
            <person name="Gouzy J."/>
            <person name="Schoof H."/>
            <person name="Van de Peer Y."/>
            <person name="Proost S."/>
            <person name="Cook D.R."/>
            <person name="Meyers B.C."/>
            <person name="Spannagl M."/>
            <person name="Cheung F."/>
            <person name="De Mita S."/>
            <person name="Krishnakumar V."/>
            <person name="Gundlach H."/>
            <person name="Zhou S."/>
            <person name="Mudge J."/>
            <person name="Bharti A.K."/>
            <person name="Murray J.D."/>
            <person name="Naoumkina M.A."/>
            <person name="Rosen B."/>
            <person name="Silverstein K.A."/>
            <person name="Tang H."/>
            <person name="Rombauts S."/>
            <person name="Zhao P.X."/>
            <person name="Zhou P."/>
            <person name="Barbe V."/>
            <person name="Bardou P."/>
            <person name="Bechner M."/>
            <person name="Bellec A."/>
            <person name="Berger A."/>
            <person name="Berges H."/>
            <person name="Bidwell S."/>
            <person name="Bisseling T."/>
            <person name="Choisne N."/>
            <person name="Couloux A."/>
            <person name="Denny R."/>
            <person name="Deshpande S."/>
            <person name="Dai X."/>
            <person name="Doyle J.J."/>
            <person name="Dudez A.M."/>
            <person name="Farmer A.D."/>
            <person name="Fouteau S."/>
            <person name="Franken C."/>
            <person name="Gibelin C."/>
            <person name="Gish J."/>
            <person name="Goldstein S."/>
            <person name="Gonzalez A.J."/>
            <person name="Green P.J."/>
            <person name="Hallab A."/>
            <person name="Hartog M."/>
            <person name="Hua A."/>
            <person name="Humphray S.J."/>
            <person name="Jeong D.H."/>
            <person name="Jing Y."/>
            <person name="Jocker A."/>
            <person name="Kenton S.M."/>
            <person name="Kim D.J."/>
            <person name="Klee K."/>
            <person name="Lai H."/>
            <person name="Lang C."/>
            <person name="Lin S."/>
            <person name="Macmil S.L."/>
            <person name="Magdelenat G."/>
            <person name="Matthews L."/>
            <person name="McCorrison J."/>
            <person name="Monaghan E.L."/>
            <person name="Mun J.H."/>
            <person name="Najar F.Z."/>
            <person name="Nicholson C."/>
            <person name="Noirot C."/>
            <person name="O'Bleness M."/>
            <person name="Paule C.R."/>
            <person name="Poulain J."/>
            <person name="Prion F."/>
            <person name="Qin B."/>
            <person name="Qu C."/>
            <person name="Retzel E.F."/>
            <person name="Riddle C."/>
            <person name="Sallet E."/>
            <person name="Samain S."/>
            <person name="Samson N."/>
            <person name="Sanders I."/>
            <person name="Saurat O."/>
            <person name="Scarpelli C."/>
            <person name="Schiex T."/>
            <person name="Segurens B."/>
            <person name="Severin A.J."/>
            <person name="Sherrier D.J."/>
            <person name="Shi R."/>
            <person name="Sims S."/>
            <person name="Singer S.R."/>
            <person name="Sinharoy S."/>
            <person name="Sterck L."/>
            <person name="Viollet A."/>
            <person name="Wang B.B."/>
            <person name="Wang K."/>
            <person name="Wang M."/>
            <person name="Wang X."/>
            <person name="Warfsmann J."/>
            <person name="Weissenbach J."/>
            <person name="White D.D."/>
            <person name="White J.D."/>
            <person name="Wiley G.B."/>
            <person name="Wincker P."/>
            <person name="Xing Y."/>
            <person name="Yang L."/>
            <person name="Yao Z."/>
            <person name="Ying F."/>
            <person name="Zhai J."/>
            <person name="Zhou L."/>
            <person name="Zuber A."/>
            <person name="Denarie J."/>
            <person name="Dixon R.A."/>
            <person name="May G.D."/>
            <person name="Schwartz D.C."/>
            <person name="Rogers J."/>
            <person name="Quetier F."/>
            <person name="Town C.D."/>
            <person name="Roe B.A."/>
        </authorList>
    </citation>
    <scope>NUCLEOTIDE SEQUENCE [LARGE SCALE GENOMIC DNA]</scope>
    <source>
        <strain evidence="1">A17</strain>
        <strain evidence="2 3">cv. Jemalong A17</strain>
    </source>
</reference>
<gene>
    <name evidence="1" type="ordered locus">MTR_6g047440</name>
</gene>
<dbReference type="AlphaFoldDB" id="A0A072U8T1"/>
<dbReference type="EMBL" id="CM001222">
    <property type="protein sequence ID" value="KEH26194.1"/>
    <property type="molecule type" value="Genomic_DNA"/>
</dbReference>